<evidence type="ECO:0000313" key="9">
    <source>
        <dbReference type="Proteomes" id="UP000051276"/>
    </source>
</evidence>
<dbReference type="OrthoDB" id="18947at2"/>
<dbReference type="Pfam" id="PF00137">
    <property type="entry name" value="ATP-synt_C"/>
    <property type="match status" value="2"/>
</dbReference>
<dbReference type="Gene3D" id="1.20.120.610">
    <property type="entry name" value="lithium bound rotor ring of v- atpase"/>
    <property type="match status" value="1"/>
</dbReference>
<dbReference type="PATRIC" id="fig|54398.3.peg.1562"/>
<dbReference type="InterPro" id="IPR002379">
    <property type="entry name" value="ATPase_proteolipid_c-like_dom"/>
</dbReference>
<reference evidence="9 10" key="1">
    <citation type="submission" date="2015-11" db="EMBL/GenBank/DDBJ databases">
        <title>The genome of Candidatus Endoriftia persephone in Ridgeia piscesae and population structure of the North Eastern Pacific vestimentiferan symbionts.</title>
        <authorList>
            <person name="Perez M."/>
            <person name="Juniper K.S."/>
        </authorList>
    </citation>
    <scope>NUCLEOTIDE SEQUENCE [LARGE SCALE GENOMIC DNA]</scope>
    <source>
        <strain evidence="8">Ind10</strain>
        <strain evidence="7">Ind11</strain>
    </source>
</reference>
<keyword evidence="4 5" id="KW-0472">Membrane</keyword>
<feature type="domain" description="V-ATPase proteolipid subunit C-like" evidence="6">
    <location>
        <begin position="16"/>
        <end position="69"/>
    </location>
</feature>
<dbReference type="InterPro" id="IPR035921">
    <property type="entry name" value="F/V-ATP_Csub_sf"/>
</dbReference>
<feature type="transmembrane region" description="Helical" evidence="5">
    <location>
        <begin position="76"/>
        <end position="99"/>
    </location>
</feature>
<evidence type="ECO:0000259" key="6">
    <source>
        <dbReference type="Pfam" id="PF00137"/>
    </source>
</evidence>
<proteinExistence type="predicted"/>
<dbReference type="GO" id="GO:0015078">
    <property type="term" value="F:proton transmembrane transporter activity"/>
    <property type="evidence" value="ECO:0007669"/>
    <property type="project" value="InterPro"/>
</dbReference>
<accession>A0A0T5YW34</accession>
<dbReference type="SUPFAM" id="SSF81333">
    <property type="entry name" value="F1F0 ATP synthase subunit C"/>
    <property type="match status" value="1"/>
</dbReference>
<evidence type="ECO:0000313" key="8">
    <source>
        <dbReference type="EMBL" id="KRT58281.1"/>
    </source>
</evidence>
<comment type="subcellular location">
    <subcellularLocation>
        <location evidence="1">Membrane</location>
        <topology evidence="1">Multi-pass membrane protein</topology>
    </subcellularLocation>
</comment>
<organism evidence="7 10">
    <name type="scientific">endosymbiont of Ridgeia piscesae</name>
    <dbReference type="NCBI Taxonomy" id="54398"/>
    <lineage>
        <taxon>Bacteria</taxon>
        <taxon>Pseudomonadati</taxon>
        <taxon>Pseudomonadota</taxon>
        <taxon>Gammaproteobacteria</taxon>
        <taxon>sulfur-oxidizing symbionts</taxon>
    </lineage>
</organism>
<dbReference type="STRING" id="54398.Ga0074115_11030"/>
<feature type="transmembrane region" description="Helical" evidence="5">
    <location>
        <begin position="12"/>
        <end position="37"/>
    </location>
</feature>
<evidence type="ECO:0000256" key="1">
    <source>
        <dbReference type="ARBA" id="ARBA00004141"/>
    </source>
</evidence>
<feature type="domain" description="V-ATPase proteolipid subunit C-like" evidence="6">
    <location>
        <begin position="83"/>
        <end position="142"/>
    </location>
</feature>
<keyword evidence="10" id="KW-1185">Reference proteome</keyword>
<gene>
    <name evidence="7" type="ORF">Ga0074115_11030</name>
    <name evidence="8" type="ORF">Ga0076813_131113</name>
</gene>
<keyword evidence="3 5" id="KW-1133">Transmembrane helix</keyword>
<name>A0A0T5YW34_9GAMM</name>
<dbReference type="GO" id="GO:0033177">
    <property type="term" value="C:proton-transporting two-sector ATPase complex, proton-transporting domain"/>
    <property type="evidence" value="ECO:0007669"/>
    <property type="project" value="InterPro"/>
</dbReference>
<dbReference type="Proteomes" id="UP000051276">
    <property type="component" value="Unassembled WGS sequence"/>
</dbReference>
<feature type="transmembrane region" description="Helical" evidence="5">
    <location>
        <begin position="49"/>
        <end position="70"/>
    </location>
</feature>
<dbReference type="CDD" id="cd18180">
    <property type="entry name" value="ATP-synt_Vo_Ao_c_NTPK_rpt2"/>
    <property type="match status" value="1"/>
</dbReference>
<evidence type="ECO:0000256" key="2">
    <source>
        <dbReference type="ARBA" id="ARBA00022692"/>
    </source>
</evidence>
<evidence type="ECO:0000313" key="10">
    <source>
        <dbReference type="Proteomes" id="UP000051634"/>
    </source>
</evidence>
<feature type="transmembrane region" description="Helical" evidence="5">
    <location>
        <begin position="120"/>
        <end position="144"/>
    </location>
</feature>
<dbReference type="RefSeq" id="WP_005965720.1">
    <property type="nucleotide sequence ID" value="NZ_KQ556917.1"/>
</dbReference>
<dbReference type="AlphaFoldDB" id="A0A0T5YW34"/>
<protein>
    <submittedName>
        <fullName evidence="7">ATP synthase subunit C</fullName>
    </submittedName>
    <submittedName>
        <fullName evidence="8">V/A-type H+-transporting ATPase subunit K</fullName>
    </submittedName>
</protein>
<dbReference type="CDD" id="cd18179">
    <property type="entry name" value="ATP-synt_Vo_Ao_c_NTPK_rpt1"/>
    <property type="match status" value="1"/>
</dbReference>
<dbReference type="Proteomes" id="UP000051634">
    <property type="component" value="Unassembled WGS sequence"/>
</dbReference>
<evidence type="ECO:0000256" key="3">
    <source>
        <dbReference type="ARBA" id="ARBA00022989"/>
    </source>
</evidence>
<dbReference type="EMBL" id="LMXI01000383">
    <property type="protein sequence ID" value="KRT58281.1"/>
    <property type="molecule type" value="Genomic_DNA"/>
</dbReference>
<keyword evidence="2 5" id="KW-0812">Transmembrane</keyword>
<comment type="caution">
    <text evidence="7">The sequence shown here is derived from an EMBL/GenBank/DDBJ whole genome shotgun (WGS) entry which is preliminary data.</text>
</comment>
<dbReference type="EMBL" id="LDXT01000087">
    <property type="protein sequence ID" value="KRT54818.1"/>
    <property type="molecule type" value="Genomic_DNA"/>
</dbReference>
<sequence>MNEFVMALGWAGIYGPMALGAIGSVIGCSLAGQAAIGAMMETESGHGRYVGISAMPSSQVIYGIVVMFTLNREVTAQAAAGMFGIGIFCGLALMFSAIYQGRSCASAINAAKAKPEIFGLSLAPAAIVEGFAVFAFVFALVLSADLPVAG</sequence>
<evidence type="ECO:0000256" key="5">
    <source>
        <dbReference type="SAM" id="Phobius"/>
    </source>
</evidence>
<dbReference type="NCBIfam" id="NF007200">
    <property type="entry name" value="PRK09621.1"/>
    <property type="match status" value="1"/>
</dbReference>
<evidence type="ECO:0000256" key="4">
    <source>
        <dbReference type="ARBA" id="ARBA00023136"/>
    </source>
</evidence>
<evidence type="ECO:0000313" key="7">
    <source>
        <dbReference type="EMBL" id="KRT54818.1"/>
    </source>
</evidence>